<accession>A0A2A2WKF8</accession>
<keyword evidence="2" id="KW-1185">Reference proteome</keyword>
<sequence>MSAAASRWQPAPGEVRPEIKRTAAAFLENAGNWSDGETAVGTLIRAGASPPVASTASILQLPDARAGELTVVYPQYGGLASDTAAVIALVEQNLYTVSGPWNRELVVDVRLARPPGGSWAVERLVAPTSLGPSLPLTDTAAAVLAEPKIILPGPARSDVSTGRMDNRLLAILHALSREFTLAIQVMHTGHIQTVYPTARMSNHAVGRAVDIREIDGRPVVDVRPGDDRVLRLMRRAAELGATEVGGPADLNGPRKGFFSDDVHQDHIHLGITPGDAPAHLR</sequence>
<dbReference type="OrthoDB" id="3436074at2"/>
<evidence type="ECO:0000313" key="2">
    <source>
        <dbReference type="Proteomes" id="UP000218810"/>
    </source>
</evidence>
<gene>
    <name evidence="1" type="ORF">CEY15_17580</name>
</gene>
<protein>
    <submittedName>
        <fullName evidence="1">Uncharacterized protein</fullName>
    </submittedName>
</protein>
<comment type="caution">
    <text evidence="1">The sequence shown here is derived from an EMBL/GenBank/DDBJ whole genome shotgun (WGS) entry which is preliminary data.</text>
</comment>
<dbReference type="EMBL" id="NTGA01000070">
    <property type="protein sequence ID" value="PAY21696.1"/>
    <property type="molecule type" value="Genomic_DNA"/>
</dbReference>
<proteinExistence type="predicted"/>
<name>A0A2A2WKF8_9ACTN</name>
<organism evidence="1 2">
    <name type="scientific">Dietzia natronolimnaea</name>
    <dbReference type="NCBI Taxonomy" id="161920"/>
    <lineage>
        <taxon>Bacteria</taxon>
        <taxon>Bacillati</taxon>
        <taxon>Actinomycetota</taxon>
        <taxon>Actinomycetes</taxon>
        <taxon>Mycobacteriales</taxon>
        <taxon>Dietziaceae</taxon>
        <taxon>Dietzia</taxon>
    </lineage>
</organism>
<dbReference type="Proteomes" id="UP000218810">
    <property type="component" value="Unassembled WGS sequence"/>
</dbReference>
<dbReference type="AlphaFoldDB" id="A0A2A2WKF8"/>
<reference evidence="2" key="1">
    <citation type="submission" date="2017-09" db="EMBL/GenBank/DDBJ databases">
        <authorList>
            <person name="Zhang Y."/>
            <person name="Huang X."/>
            <person name="Liu J."/>
            <person name="Lu L."/>
            <person name="Peng K."/>
        </authorList>
    </citation>
    <scope>NUCLEOTIDE SEQUENCE [LARGE SCALE GENOMIC DNA]</scope>
    <source>
        <strain evidence="2">S-XJ-1</strain>
    </source>
</reference>
<evidence type="ECO:0000313" key="1">
    <source>
        <dbReference type="EMBL" id="PAY21696.1"/>
    </source>
</evidence>